<sequence>MTEIQLQQADYSEPEDDDDDEGLIEKWHKVVAALLEATYDAFPRSPAFDPASPSDFQAYWRDILARLHDTVVSDPKIPDTLTLPPRKKFTIKLFDAHHILGCACSLPKVEPTITLENEVGVTKGDFVRGLASYLYGESLPVINRAHVAEGTPPETKTGAMAYSSDWMSSGAGGIYAYDVDYKYRVPNIWIYCYTWDEFERKRSKEKGEGKDDDEDESPKVDVRWFV</sequence>
<feature type="compositionally biased region" description="Polar residues" evidence="1">
    <location>
        <begin position="1"/>
        <end position="10"/>
    </location>
</feature>
<evidence type="ECO:0000313" key="3">
    <source>
        <dbReference type="Proteomes" id="UP001244011"/>
    </source>
</evidence>
<reference evidence="2" key="1">
    <citation type="submission" date="2023-06" db="EMBL/GenBank/DDBJ databases">
        <title>Genome-scale phylogeny and comparative genomics of the fungal order Sordariales.</title>
        <authorList>
            <consortium name="Lawrence Berkeley National Laboratory"/>
            <person name="Hensen N."/>
            <person name="Bonometti L."/>
            <person name="Westerberg I."/>
            <person name="Brannstrom I.O."/>
            <person name="Guillou S."/>
            <person name="Cros-Aarteil S."/>
            <person name="Calhoun S."/>
            <person name="Haridas S."/>
            <person name="Kuo A."/>
            <person name="Mondo S."/>
            <person name="Pangilinan J."/>
            <person name="Riley R."/>
            <person name="Labutti K."/>
            <person name="Andreopoulos B."/>
            <person name="Lipzen A."/>
            <person name="Chen C."/>
            <person name="Yanf M."/>
            <person name="Daum C."/>
            <person name="Ng V."/>
            <person name="Clum A."/>
            <person name="Steindorff A."/>
            <person name="Ohm R."/>
            <person name="Martin F."/>
            <person name="Silar P."/>
            <person name="Natvig D."/>
            <person name="Lalanne C."/>
            <person name="Gautier V."/>
            <person name="Ament-Velasquez S.L."/>
            <person name="Kruys A."/>
            <person name="Hutchinson M.I."/>
            <person name="Powell A.J."/>
            <person name="Barry K."/>
            <person name="Miller A.N."/>
            <person name="Grigoriev I.V."/>
            <person name="Debuchy R."/>
            <person name="Gladieux P."/>
            <person name="Thoren M.H."/>
            <person name="Johannesson H."/>
        </authorList>
    </citation>
    <scope>NUCLEOTIDE SEQUENCE</scope>
    <source>
        <strain evidence="2">8032-3</strain>
    </source>
</reference>
<protein>
    <submittedName>
        <fullName evidence="2">Uncharacterized protein</fullName>
    </submittedName>
</protein>
<name>A0AAJ0BR39_9PEZI</name>
<feature type="compositionally biased region" description="Basic and acidic residues" evidence="1">
    <location>
        <begin position="217"/>
        <end position="226"/>
    </location>
</feature>
<dbReference type="AlphaFoldDB" id="A0AAJ0BR39"/>
<keyword evidence="3" id="KW-1185">Reference proteome</keyword>
<accession>A0AAJ0BR39</accession>
<dbReference type="EMBL" id="MU839034">
    <property type="protein sequence ID" value="KAK1762736.1"/>
    <property type="molecule type" value="Genomic_DNA"/>
</dbReference>
<feature type="region of interest" description="Disordered" evidence="1">
    <location>
        <begin position="202"/>
        <end position="226"/>
    </location>
</feature>
<organism evidence="2 3">
    <name type="scientific">Phialemonium atrogriseum</name>
    <dbReference type="NCBI Taxonomy" id="1093897"/>
    <lineage>
        <taxon>Eukaryota</taxon>
        <taxon>Fungi</taxon>
        <taxon>Dikarya</taxon>
        <taxon>Ascomycota</taxon>
        <taxon>Pezizomycotina</taxon>
        <taxon>Sordariomycetes</taxon>
        <taxon>Sordariomycetidae</taxon>
        <taxon>Cephalothecales</taxon>
        <taxon>Cephalothecaceae</taxon>
        <taxon>Phialemonium</taxon>
    </lineage>
</organism>
<gene>
    <name evidence="2" type="ORF">QBC33DRAFT_623475</name>
</gene>
<feature type="region of interest" description="Disordered" evidence="1">
    <location>
        <begin position="1"/>
        <end position="20"/>
    </location>
</feature>
<dbReference type="Proteomes" id="UP001244011">
    <property type="component" value="Unassembled WGS sequence"/>
</dbReference>
<dbReference type="RefSeq" id="XP_060278949.1">
    <property type="nucleotide sequence ID" value="XM_060432897.1"/>
</dbReference>
<evidence type="ECO:0000313" key="2">
    <source>
        <dbReference type="EMBL" id="KAK1762736.1"/>
    </source>
</evidence>
<proteinExistence type="predicted"/>
<dbReference type="GeneID" id="85316084"/>
<evidence type="ECO:0000256" key="1">
    <source>
        <dbReference type="SAM" id="MobiDB-lite"/>
    </source>
</evidence>
<comment type="caution">
    <text evidence="2">The sequence shown here is derived from an EMBL/GenBank/DDBJ whole genome shotgun (WGS) entry which is preliminary data.</text>
</comment>